<comment type="caution">
    <text evidence="3">The sequence shown here is derived from an EMBL/GenBank/DDBJ whole genome shotgun (WGS) entry which is preliminary data.</text>
</comment>
<protein>
    <submittedName>
        <fullName evidence="3">HD-GYP domain-containing protein</fullName>
    </submittedName>
</protein>
<sequence>MKDSPTTSIAVADLRIGMFVHLDLGWMDHPFPLSSFKISSQQQIETIRSLGLKTVRYAADKSDAPAAADTPAPTPVVANAPLTQAAQEAEQARQARRAQLQAQKQSLLLCEKQFAEAARGYRQLIDELDHNAQAARARCETVVGGFVQQMLGDGDAVIRLLSEGLGDRAALHSVNVTVLSLLLGKAMGLSADALNDLGTAAMLHDMGKPRLPDRVRFREDHFTPAEHKLYQSHVGHGVTLAKQMALSANAALGISQHHEMEDGTGFPLGLKGDKIGPLAKILALVNRYDNLCNPGNPSGALTPHEALSLIFAQMKTRFDTTTLGAFIRMMGVYPPGSVVQLVDARYAMVVSVNSSRPLRPRIIVHEPSVPKDEALILDLEQAKDLGIKRSVPPLQLPKATIDYLSPRQRICYFFERSVDPLVVASNA</sequence>
<name>A0ABW2QQ28_9BURK</name>
<dbReference type="InterPro" id="IPR037522">
    <property type="entry name" value="HD_GYP_dom"/>
</dbReference>
<dbReference type="PANTHER" id="PTHR43155:SF2">
    <property type="entry name" value="CYCLIC DI-GMP PHOSPHODIESTERASE PA4108"/>
    <property type="match status" value="1"/>
</dbReference>
<dbReference type="InterPro" id="IPR003607">
    <property type="entry name" value="HD/PDEase_dom"/>
</dbReference>
<evidence type="ECO:0000256" key="1">
    <source>
        <dbReference type="SAM" id="Coils"/>
    </source>
</evidence>
<reference evidence="4" key="1">
    <citation type="journal article" date="2019" name="Int. J. Syst. Evol. Microbiol.">
        <title>The Global Catalogue of Microorganisms (GCM) 10K type strain sequencing project: providing services to taxonomists for standard genome sequencing and annotation.</title>
        <authorList>
            <consortium name="The Broad Institute Genomics Platform"/>
            <consortium name="The Broad Institute Genome Sequencing Center for Infectious Disease"/>
            <person name="Wu L."/>
            <person name="Ma J."/>
        </authorList>
    </citation>
    <scope>NUCLEOTIDE SEQUENCE [LARGE SCALE GENOMIC DNA]</scope>
    <source>
        <strain evidence="4">CGMCC 1.12371</strain>
    </source>
</reference>
<feature type="coiled-coil region" evidence="1">
    <location>
        <begin position="82"/>
        <end position="138"/>
    </location>
</feature>
<accession>A0ABW2QQ28</accession>
<feature type="domain" description="HD-GYP" evidence="2">
    <location>
        <begin position="147"/>
        <end position="342"/>
    </location>
</feature>
<dbReference type="CDD" id="cd00077">
    <property type="entry name" value="HDc"/>
    <property type="match status" value="1"/>
</dbReference>
<dbReference type="SUPFAM" id="SSF109604">
    <property type="entry name" value="HD-domain/PDEase-like"/>
    <property type="match status" value="1"/>
</dbReference>
<dbReference type="InterPro" id="IPR021812">
    <property type="entry name" value="DUF3391"/>
</dbReference>
<dbReference type="Pfam" id="PF13487">
    <property type="entry name" value="HD_5"/>
    <property type="match status" value="1"/>
</dbReference>
<dbReference type="PROSITE" id="PS51832">
    <property type="entry name" value="HD_GYP"/>
    <property type="match status" value="1"/>
</dbReference>
<dbReference type="SMART" id="SM00471">
    <property type="entry name" value="HDc"/>
    <property type="match status" value="1"/>
</dbReference>
<keyword evidence="4" id="KW-1185">Reference proteome</keyword>
<evidence type="ECO:0000313" key="3">
    <source>
        <dbReference type="EMBL" id="MFC7411396.1"/>
    </source>
</evidence>
<proteinExistence type="predicted"/>
<organism evidence="3 4">
    <name type="scientific">Hydrogenophaga atypica</name>
    <dbReference type="NCBI Taxonomy" id="249409"/>
    <lineage>
        <taxon>Bacteria</taxon>
        <taxon>Pseudomonadati</taxon>
        <taxon>Pseudomonadota</taxon>
        <taxon>Betaproteobacteria</taxon>
        <taxon>Burkholderiales</taxon>
        <taxon>Comamonadaceae</taxon>
        <taxon>Hydrogenophaga</taxon>
    </lineage>
</organism>
<gene>
    <name evidence="3" type="ORF">ACFQPB_21270</name>
</gene>
<dbReference type="Gene3D" id="1.10.3210.10">
    <property type="entry name" value="Hypothetical protein af1432"/>
    <property type="match status" value="1"/>
</dbReference>
<dbReference type="Proteomes" id="UP001596501">
    <property type="component" value="Unassembled WGS sequence"/>
</dbReference>
<evidence type="ECO:0000313" key="4">
    <source>
        <dbReference type="Proteomes" id="UP001596501"/>
    </source>
</evidence>
<dbReference type="RefSeq" id="WP_382227761.1">
    <property type="nucleotide sequence ID" value="NZ_JBHTCA010000030.1"/>
</dbReference>
<dbReference type="Pfam" id="PF11871">
    <property type="entry name" value="DUF3391"/>
    <property type="match status" value="1"/>
</dbReference>
<keyword evidence="1" id="KW-0175">Coiled coil</keyword>
<dbReference type="EMBL" id="JBHTCA010000030">
    <property type="protein sequence ID" value="MFC7411396.1"/>
    <property type="molecule type" value="Genomic_DNA"/>
</dbReference>
<dbReference type="PANTHER" id="PTHR43155">
    <property type="entry name" value="CYCLIC DI-GMP PHOSPHODIESTERASE PA4108-RELATED"/>
    <property type="match status" value="1"/>
</dbReference>
<evidence type="ECO:0000259" key="2">
    <source>
        <dbReference type="PROSITE" id="PS51832"/>
    </source>
</evidence>